<gene>
    <name evidence="3" type="ORF">RM540_04765</name>
</gene>
<evidence type="ECO:0000256" key="2">
    <source>
        <dbReference type="SAM" id="Phobius"/>
    </source>
</evidence>
<dbReference type="EMBL" id="JAVRHT010000007">
    <property type="protein sequence ID" value="MDT0631054.1"/>
    <property type="molecule type" value="Genomic_DNA"/>
</dbReference>
<keyword evidence="2" id="KW-0812">Transmembrane</keyword>
<accession>A0ABU3BP31</accession>
<dbReference type="Proteomes" id="UP001267426">
    <property type="component" value="Unassembled WGS sequence"/>
</dbReference>
<keyword evidence="2" id="KW-1133">Transmembrane helix</keyword>
<feature type="region of interest" description="Disordered" evidence="1">
    <location>
        <begin position="1"/>
        <end position="29"/>
    </location>
</feature>
<feature type="transmembrane region" description="Helical" evidence="2">
    <location>
        <begin position="354"/>
        <end position="376"/>
    </location>
</feature>
<proteinExistence type="predicted"/>
<feature type="compositionally biased region" description="Low complexity" evidence="1">
    <location>
        <begin position="500"/>
        <end position="523"/>
    </location>
</feature>
<evidence type="ECO:0000256" key="1">
    <source>
        <dbReference type="SAM" id="MobiDB-lite"/>
    </source>
</evidence>
<evidence type="ECO:0000313" key="4">
    <source>
        <dbReference type="Proteomes" id="UP001267426"/>
    </source>
</evidence>
<reference evidence="3 4" key="1">
    <citation type="submission" date="2023-09" db="EMBL/GenBank/DDBJ databases">
        <authorList>
            <person name="Rey-Velasco X."/>
        </authorList>
    </citation>
    <scope>NUCLEOTIDE SEQUENCE [LARGE SCALE GENOMIC DNA]</scope>
    <source>
        <strain evidence="3 4">F394</strain>
    </source>
</reference>
<keyword evidence="4" id="KW-1185">Reference proteome</keyword>
<sequence length="531" mass="52583">MSDALTPLRHVYGLEPDGGSAPGAPGHAEQEALRGMARALDAAFAAAPPAPPSAAAVDAVLASAAAASADHATASAAVRSAYGEGPEAGGAIEAAVLRQSREALDRAVAARPRPRPDAAVVDSVLACAAEASSSQPAVPTQVVADRPALAPLAVALGGAGARSAETALLAQSLDALGRVPRPRPSAAAVDAVLAAAAAASSAGLNAVRFVYEGGAAPDAPVEIALLSQSREVVDRALRARPQPRPSDVAVAAVLARAAEASAERADEPTVSDPALAPLALAYGLPLAVEAPAGGAELALLDGTQATLDRLRPARPDAAVVEAVLARAASATRRPAPRADRPAVRPERRRLPSRVWAGGAALVLSALTAVAVFSGVLSDSEQTVAPAASAVVAASGGAASGPELAAVGVEEEAEPPAAPPPVVAAPQLAAVAAPQAAPPRPAPAAARRAPAARPAAETPPWEASEDVRALSLRLEELDRSSDGLAWDEPAEAFGRPGGSPGLTSTPGLQSVRAGAPPARARIAPTDSSRTPR</sequence>
<feature type="region of interest" description="Disordered" evidence="1">
    <location>
        <begin position="478"/>
        <end position="531"/>
    </location>
</feature>
<dbReference type="RefSeq" id="WP_311662395.1">
    <property type="nucleotide sequence ID" value="NZ_JAVRHT010000007.1"/>
</dbReference>
<keyword evidence="2" id="KW-0472">Membrane</keyword>
<name>A0ABU3BP31_9BACT</name>
<organism evidence="3 4">
    <name type="scientific">Rubrivirga litoralis</name>
    <dbReference type="NCBI Taxonomy" id="3075598"/>
    <lineage>
        <taxon>Bacteria</taxon>
        <taxon>Pseudomonadati</taxon>
        <taxon>Rhodothermota</taxon>
        <taxon>Rhodothermia</taxon>
        <taxon>Rhodothermales</taxon>
        <taxon>Rubricoccaceae</taxon>
        <taxon>Rubrivirga</taxon>
    </lineage>
</organism>
<feature type="compositionally biased region" description="Low complexity" evidence="1">
    <location>
        <begin position="442"/>
        <end position="461"/>
    </location>
</feature>
<feature type="region of interest" description="Disordered" evidence="1">
    <location>
        <begin position="433"/>
        <end position="466"/>
    </location>
</feature>
<evidence type="ECO:0000313" key="3">
    <source>
        <dbReference type="EMBL" id="MDT0631054.1"/>
    </source>
</evidence>
<comment type="caution">
    <text evidence="3">The sequence shown here is derived from an EMBL/GenBank/DDBJ whole genome shotgun (WGS) entry which is preliminary data.</text>
</comment>
<protein>
    <submittedName>
        <fullName evidence="3">Uncharacterized protein</fullName>
    </submittedName>
</protein>